<feature type="coiled-coil region" evidence="1">
    <location>
        <begin position="369"/>
        <end position="474"/>
    </location>
</feature>
<feature type="compositionally biased region" description="Polar residues" evidence="2">
    <location>
        <begin position="662"/>
        <end position="681"/>
    </location>
</feature>
<sequence>MSSNYYKYYHLRASPISKYEQPGQSSQQSLPNQSPLQYSGSKVQQETSPWRNLPSQPQAVQSQISTSTYTIGDKTLQHLSLEKQNECLRKEKSELENQIQKLKLYYTKQTTLDQQELMRYEREKAQLADKLREMDEMLTNLQEKYEKELNTEKNNNRKQRQEWEAKMERITSYYNEQLSLKQEEIHKTKNKLQLSEINVTDLTAKLKIFEQTNKELRQKWDDDIKNFGVELESLNKQLLSQRYRNDELERLAKLNKVQSASDHNQSDEQNNLYLREIETLKNQSLELRNRNFELEKKLKTYESKSLSESEIQNSIFKDKLEQKIQEHEKIKGELNKKISESEILLKDNQILQIQLKKSEKDNTDKDVLVQQMISHIEQLEKENKEFQSGENFNGIEEKLNQLHLENQIQKQELDFLANELERITNRNRLLEEQLYQPENSLNTTKQYQILEKQLDKIEMKCNQIKLDLNKKEESFIQSNRGDNSMSVDHQQQQKQIESFGEIQKEFNSLSHDVEKLKEDLNQQKNFINEEDKGNGQVHIEAHKQSLDDNRQRLATADFSPVHTKKNEAATFNPKSKQEVEQKPAAEQPKHENQDTNHINLNADLKSEFKKVTIPNRQIITNQFEQNHPSKQDSITQQLISINQKKQDDTNQEELLAQVQAKNTPTNQDQEIAGDNASQQTFGGRHKNSIDQIEKLKQIEELIGVHSDNVKEEQKPQEQNQNRPDASPQTNNSPNNLKPLHQQLKELSDQYQQKDFKPIHPMNLTPKVQQLNNLDQVKKQDNIGFIDSFRDHEVSQQQQQQQQKQLQQQKQHQQAQEDQNLNKIIRINDIQQTESYIENTTPLNNRRLQQQQMVTPPLQSKKDQILTPPPRQQETTPIYSNYNILPLKTPRIDQLFIELDIQQILNYSNIASNSSDNTRYQFDKNLEGSEVFDVIIGFVGSSKSGKSAVINSIKKEDWDITTKSESCNKQMQLYRYSCMNKKVGLCESDLIADQSFMHFICNFAQALVLLFNSWESADERTFVDYVKLLQSEPNFASECIVIHSNSELLSTNSIEKITKDLTKLQDGLYRGKVEGKYKKINVYHIMLHNYNDKTKKKSIFEETIAVCRGTIIGKLTTSKEKVDVFKRLNRFLIS</sequence>
<feature type="compositionally biased region" description="Polar residues" evidence="2">
    <location>
        <begin position="722"/>
        <end position="735"/>
    </location>
</feature>
<feature type="compositionally biased region" description="Basic and acidic residues" evidence="2">
    <location>
        <begin position="575"/>
        <end position="594"/>
    </location>
</feature>
<feature type="coiled-coil region" evidence="1">
    <location>
        <begin position="199"/>
        <end position="340"/>
    </location>
</feature>
<dbReference type="Proteomes" id="UP000009168">
    <property type="component" value="Unassembled WGS sequence"/>
</dbReference>
<feature type="region of interest" description="Disordered" evidence="2">
    <location>
        <begin position="17"/>
        <end position="57"/>
    </location>
</feature>
<dbReference type="EMBL" id="GG662639">
    <property type="protein sequence ID" value="EAR99561.2"/>
    <property type="molecule type" value="Genomic_DNA"/>
</dbReference>
<evidence type="ECO:0000313" key="4">
    <source>
        <dbReference type="Proteomes" id="UP000009168"/>
    </source>
</evidence>
<name>I7M292_TETTS</name>
<feature type="compositionally biased region" description="Polar residues" evidence="2">
    <location>
        <begin position="40"/>
        <end position="57"/>
    </location>
</feature>
<evidence type="ECO:0000256" key="1">
    <source>
        <dbReference type="SAM" id="Coils"/>
    </source>
</evidence>
<feature type="region of interest" description="Disordered" evidence="2">
    <location>
        <begin position="556"/>
        <end position="602"/>
    </location>
</feature>
<reference evidence="4" key="1">
    <citation type="journal article" date="2006" name="PLoS Biol.">
        <title>Macronuclear genome sequence of the ciliate Tetrahymena thermophila, a model eukaryote.</title>
        <authorList>
            <person name="Eisen J.A."/>
            <person name="Coyne R.S."/>
            <person name="Wu M."/>
            <person name="Wu D."/>
            <person name="Thiagarajan M."/>
            <person name="Wortman J.R."/>
            <person name="Badger J.H."/>
            <person name="Ren Q."/>
            <person name="Amedeo P."/>
            <person name="Jones K.M."/>
            <person name="Tallon L.J."/>
            <person name="Delcher A.L."/>
            <person name="Salzberg S.L."/>
            <person name="Silva J.C."/>
            <person name="Haas B.J."/>
            <person name="Majoros W.H."/>
            <person name="Farzad M."/>
            <person name="Carlton J.M."/>
            <person name="Smith R.K. Jr."/>
            <person name="Garg J."/>
            <person name="Pearlman R.E."/>
            <person name="Karrer K.M."/>
            <person name="Sun L."/>
            <person name="Manning G."/>
            <person name="Elde N.C."/>
            <person name="Turkewitz A.P."/>
            <person name="Asai D.J."/>
            <person name="Wilkes D.E."/>
            <person name="Wang Y."/>
            <person name="Cai H."/>
            <person name="Collins K."/>
            <person name="Stewart B.A."/>
            <person name="Lee S.R."/>
            <person name="Wilamowska K."/>
            <person name="Weinberg Z."/>
            <person name="Ruzzo W.L."/>
            <person name="Wloga D."/>
            <person name="Gaertig J."/>
            <person name="Frankel J."/>
            <person name="Tsao C.-C."/>
            <person name="Gorovsky M.A."/>
            <person name="Keeling P.J."/>
            <person name="Waller R.F."/>
            <person name="Patron N.J."/>
            <person name="Cherry J.M."/>
            <person name="Stover N.A."/>
            <person name="Krieger C.J."/>
            <person name="del Toro C."/>
            <person name="Ryder H.F."/>
            <person name="Williamson S.C."/>
            <person name="Barbeau R.A."/>
            <person name="Hamilton E.P."/>
            <person name="Orias E."/>
        </authorList>
    </citation>
    <scope>NUCLEOTIDE SEQUENCE [LARGE SCALE GENOMIC DNA]</scope>
    <source>
        <strain evidence="4">SB210</strain>
    </source>
</reference>
<protein>
    <submittedName>
        <fullName evidence="3">Uncharacterized protein</fullName>
    </submittedName>
</protein>
<feature type="coiled-coil region" evidence="1">
    <location>
        <begin position="78"/>
        <end position="166"/>
    </location>
</feature>
<dbReference type="STRING" id="312017.I7M292"/>
<dbReference type="InParanoid" id="I7M292"/>
<feature type="compositionally biased region" description="Low complexity" evidence="2">
    <location>
        <begin position="795"/>
        <end position="818"/>
    </location>
</feature>
<proteinExistence type="predicted"/>
<feature type="region of interest" description="Disordered" evidence="2">
    <location>
        <begin position="855"/>
        <end position="875"/>
    </location>
</feature>
<feature type="region of interest" description="Disordered" evidence="2">
    <location>
        <begin position="662"/>
        <end position="686"/>
    </location>
</feature>
<gene>
    <name evidence="3" type="ORF">TTHERM_00138240</name>
</gene>
<accession>I7M292</accession>
<dbReference type="GeneID" id="7839946"/>
<feature type="region of interest" description="Disordered" evidence="2">
    <location>
        <begin position="706"/>
        <end position="737"/>
    </location>
</feature>
<organism evidence="3 4">
    <name type="scientific">Tetrahymena thermophila (strain SB210)</name>
    <dbReference type="NCBI Taxonomy" id="312017"/>
    <lineage>
        <taxon>Eukaryota</taxon>
        <taxon>Sar</taxon>
        <taxon>Alveolata</taxon>
        <taxon>Ciliophora</taxon>
        <taxon>Intramacronucleata</taxon>
        <taxon>Oligohymenophorea</taxon>
        <taxon>Hymenostomatida</taxon>
        <taxon>Tetrahymenina</taxon>
        <taxon>Tetrahymenidae</taxon>
        <taxon>Tetrahymena</taxon>
    </lineage>
</organism>
<evidence type="ECO:0000313" key="3">
    <source>
        <dbReference type="EMBL" id="EAR99561.2"/>
    </source>
</evidence>
<dbReference type="SUPFAM" id="SSF52540">
    <property type="entry name" value="P-loop containing nucleoside triphosphate hydrolases"/>
    <property type="match status" value="1"/>
</dbReference>
<dbReference type="KEGG" id="tet:TTHERM_00138240"/>
<dbReference type="RefSeq" id="XP_001019806.2">
    <property type="nucleotide sequence ID" value="XM_001019806.3"/>
</dbReference>
<dbReference type="InterPro" id="IPR027417">
    <property type="entry name" value="P-loop_NTPase"/>
</dbReference>
<dbReference type="AlphaFoldDB" id="I7M292"/>
<feature type="region of interest" description="Disordered" evidence="2">
    <location>
        <begin position="790"/>
        <end position="819"/>
    </location>
</feature>
<keyword evidence="4" id="KW-1185">Reference proteome</keyword>
<keyword evidence="1" id="KW-0175">Coiled coil</keyword>
<evidence type="ECO:0000256" key="2">
    <source>
        <dbReference type="SAM" id="MobiDB-lite"/>
    </source>
</evidence>
<feature type="compositionally biased region" description="Low complexity" evidence="2">
    <location>
        <begin position="21"/>
        <end position="39"/>
    </location>
</feature>